<accession>A0A1Q9GD35</accession>
<reference evidence="1 2" key="1">
    <citation type="submission" date="2016-09" db="EMBL/GenBank/DDBJ databases">
        <title>Photobacterium proteolyticum sp. nov. a protease producing bacterium isolated from ocean sediments of Laizhou Bay.</title>
        <authorList>
            <person name="Li Y."/>
        </authorList>
    </citation>
    <scope>NUCLEOTIDE SEQUENCE [LARGE SCALE GENOMIC DNA]</scope>
    <source>
        <strain evidence="1 2">13-12</strain>
    </source>
</reference>
<proteinExistence type="predicted"/>
<dbReference type="OrthoDB" id="7062243at2"/>
<dbReference type="EMBL" id="MJIL01000092">
    <property type="protein sequence ID" value="OLQ72284.1"/>
    <property type="molecule type" value="Genomic_DNA"/>
</dbReference>
<evidence type="ECO:0008006" key="3">
    <source>
        <dbReference type="Google" id="ProtNLM"/>
    </source>
</evidence>
<organism evidence="1 2">
    <name type="scientific">Photobacterium proteolyticum</name>
    <dbReference type="NCBI Taxonomy" id="1903952"/>
    <lineage>
        <taxon>Bacteria</taxon>
        <taxon>Pseudomonadati</taxon>
        <taxon>Pseudomonadota</taxon>
        <taxon>Gammaproteobacteria</taxon>
        <taxon>Vibrionales</taxon>
        <taxon>Vibrionaceae</taxon>
        <taxon>Photobacterium</taxon>
    </lineage>
</organism>
<evidence type="ECO:0000313" key="2">
    <source>
        <dbReference type="Proteomes" id="UP000186905"/>
    </source>
</evidence>
<name>A0A1Q9GD35_9GAMM</name>
<dbReference type="RefSeq" id="WP_075767260.1">
    <property type="nucleotide sequence ID" value="NZ_MJIL01000092.1"/>
</dbReference>
<comment type="caution">
    <text evidence="1">The sequence shown here is derived from an EMBL/GenBank/DDBJ whole genome shotgun (WGS) entry which is preliminary data.</text>
</comment>
<dbReference type="Proteomes" id="UP000186905">
    <property type="component" value="Unassembled WGS sequence"/>
</dbReference>
<gene>
    <name evidence="1" type="ORF">BIT28_25055</name>
</gene>
<keyword evidence="2" id="KW-1185">Reference proteome</keyword>
<dbReference type="AlphaFoldDB" id="A0A1Q9GD35"/>
<protein>
    <recommendedName>
        <fullName evidence="3">Lipoprotein</fullName>
    </recommendedName>
</protein>
<evidence type="ECO:0000313" key="1">
    <source>
        <dbReference type="EMBL" id="OLQ72284.1"/>
    </source>
</evidence>
<dbReference type="PROSITE" id="PS51257">
    <property type="entry name" value="PROKAR_LIPOPROTEIN"/>
    <property type="match status" value="1"/>
</dbReference>
<sequence length="241" mass="25661">MKSIALLVFVLVTVSGCSSIRGLTTPDDDNLLSGAGSIIHATNDDGSNSKNFESIDLDELLKEYGLDNPTSVASAYKNRLGVDYTYLRNDLQERIISASNQRCAAYIRTITSSKSQSQTAWTSLSLLLSGAASVITHSPTSQAFAAGSTVSTGILSSYNEAYFNNLTLNVVSAGISKKRESILAHISSNKSLSLNEYSVNAAISDAINYHAACNIISGMETAAKVTQDAKVDEISTNVRFP</sequence>